<dbReference type="Pfam" id="PF00579">
    <property type="entry name" value="tRNA-synt_1b"/>
    <property type="match status" value="1"/>
</dbReference>
<dbReference type="GO" id="GO:0005739">
    <property type="term" value="C:mitochondrion"/>
    <property type="evidence" value="ECO:0007669"/>
    <property type="project" value="TreeGrafter"/>
</dbReference>
<evidence type="ECO:0000256" key="4">
    <source>
        <dbReference type="ARBA" id="ARBA00022917"/>
    </source>
</evidence>
<dbReference type="AlphaFoldDB" id="A0AAV2IMV8"/>
<reference evidence="6 7" key="1">
    <citation type="submission" date="2024-04" db="EMBL/GenBank/DDBJ databases">
        <authorList>
            <consortium name="Genoscope - CEA"/>
            <person name="William W."/>
        </authorList>
    </citation>
    <scope>NUCLEOTIDE SEQUENCE [LARGE SCALE GENOMIC DNA]</scope>
</reference>
<accession>A0AAV2IMV8</accession>
<feature type="non-terminal residue" evidence="6">
    <location>
        <position position="1"/>
    </location>
</feature>
<organism evidence="6 7">
    <name type="scientific">Lymnaea stagnalis</name>
    <name type="common">Great pond snail</name>
    <name type="synonym">Helix stagnalis</name>
    <dbReference type="NCBI Taxonomy" id="6523"/>
    <lineage>
        <taxon>Eukaryota</taxon>
        <taxon>Metazoa</taxon>
        <taxon>Spiralia</taxon>
        <taxon>Lophotrochozoa</taxon>
        <taxon>Mollusca</taxon>
        <taxon>Gastropoda</taxon>
        <taxon>Heterobranchia</taxon>
        <taxon>Euthyneura</taxon>
        <taxon>Panpulmonata</taxon>
        <taxon>Hygrophila</taxon>
        <taxon>Lymnaeoidea</taxon>
        <taxon>Lymnaeidae</taxon>
        <taxon>Lymnaea</taxon>
    </lineage>
</organism>
<keyword evidence="5" id="KW-0030">Aminoacyl-tRNA synthetase</keyword>
<keyword evidence="4" id="KW-0648">Protein biosynthesis</keyword>
<evidence type="ECO:0000256" key="3">
    <source>
        <dbReference type="ARBA" id="ARBA00022840"/>
    </source>
</evidence>
<evidence type="ECO:0000313" key="6">
    <source>
        <dbReference type="EMBL" id="CAL1548474.1"/>
    </source>
</evidence>
<keyword evidence="1" id="KW-0436">Ligase</keyword>
<keyword evidence="3" id="KW-0067">ATP-binding</keyword>
<keyword evidence="7" id="KW-1185">Reference proteome</keyword>
<dbReference type="EMBL" id="CAXITT010001368">
    <property type="protein sequence ID" value="CAL1548474.1"/>
    <property type="molecule type" value="Genomic_DNA"/>
</dbReference>
<dbReference type="InterPro" id="IPR014729">
    <property type="entry name" value="Rossmann-like_a/b/a_fold"/>
</dbReference>
<comment type="caution">
    <text evidence="6">The sequence shown here is derived from an EMBL/GenBank/DDBJ whole genome shotgun (WGS) entry which is preliminary data.</text>
</comment>
<dbReference type="PANTHER" id="PTHR43766">
    <property type="entry name" value="TRYPTOPHAN--TRNA LIGASE, MITOCHONDRIAL"/>
    <property type="match status" value="1"/>
</dbReference>
<dbReference type="InterPro" id="IPR050203">
    <property type="entry name" value="Trp-tRNA_synthetase"/>
</dbReference>
<evidence type="ECO:0000256" key="2">
    <source>
        <dbReference type="ARBA" id="ARBA00022741"/>
    </source>
</evidence>
<dbReference type="PANTHER" id="PTHR43766:SF1">
    <property type="entry name" value="TRYPTOPHAN--TRNA LIGASE, MITOCHONDRIAL"/>
    <property type="match status" value="1"/>
</dbReference>
<evidence type="ECO:0008006" key="8">
    <source>
        <dbReference type="Google" id="ProtNLM"/>
    </source>
</evidence>
<dbReference type="GO" id="GO:0004830">
    <property type="term" value="F:tryptophan-tRNA ligase activity"/>
    <property type="evidence" value="ECO:0007669"/>
    <property type="project" value="TreeGrafter"/>
</dbReference>
<gene>
    <name evidence="6" type="ORF">GSLYS_00021791001</name>
</gene>
<name>A0AAV2IMV8_LYMST</name>
<dbReference type="GO" id="GO:0006436">
    <property type="term" value="P:tryptophanyl-tRNA aminoacylation"/>
    <property type="evidence" value="ECO:0007669"/>
    <property type="project" value="TreeGrafter"/>
</dbReference>
<protein>
    <recommendedName>
        <fullName evidence="8">Tryptophanyl-tRNA synthetase</fullName>
    </recommendedName>
</protein>
<dbReference type="Gene3D" id="3.40.50.620">
    <property type="entry name" value="HUPs"/>
    <property type="match status" value="1"/>
</dbReference>
<proteinExistence type="predicted"/>
<sequence>SQKQEKKVSVKEPSVGLLTYPILQAADIMLYKATLVPVGEDQTQHIELTRDLSRAFNGSYGLVFPECQMLSGN</sequence>
<dbReference type="InterPro" id="IPR002305">
    <property type="entry name" value="aa-tRNA-synth_Ic"/>
</dbReference>
<evidence type="ECO:0000313" key="7">
    <source>
        <dbReference type="Proteomes" id="UP001497497"/>
    </source>
</evidence>
<dbReference type="GO" id="GO:0005524">
    <property type="term" value="F:ATP binding"/>
    <property type="evidence" value="ECO:0007669"/>
    <property type="project" value="UniProtKB-KW"/>
</dbReference>
<keyword evidence="2" id="KW-0547">Nucleotide-binding</keyword>
<evidence type="ECO:0000256" key="1">
    <source>
        <dbReference type="ARBA" id="ARBA00022598"/>
    </source>
</evidence>
<evidence type="ECO:0000256" key="5">
    <source>
        <dbReference type="ARBA" id="ARBA00023146"/>
    </source>
</evidence>
<dbReference type="SUPFAM" id="SSF52374">
    <property type="entry name" value="Nucleotidylyl transferase"/>
    <property type="match status" value="1"/>
</dbReference>
<dbReference type="Proteomes" id="UP001497497">
    <property type="component" value="Unassembled WGS sequence"/>
</dbReference>